<proteinExistence type="predicted"/>
<comment type="caution">
    <text evidence="1">The sequence shown here is derived from an EMBL/GenBank/DDBJ whole genome shotgun (WGS) entry which is preliminary data.</text>
</comment>
<sequence>MMMAGGGERGRPISVEIEESKHYDVWALNGYIFVQSIDSASKLGLRDRSQDTVIHDLVVLPELDDGAPVPPNASKMPRAAPPAAVFVSCEGGIRFLLEDKDIHGRLEESRASIDGEIQFSSGQVRAGARLQIRRASGRRRRQPGEGGAGSYNFASSVRELDRFDATGGGWELGAGRTPIAYAYGLYRAEREVPVTGRKYTTPEMLSPKCAGLRQQSA</sequence>
<dbReference type="Proteomes" id="UP000077202">
    <property type="component" value="Unassembled WGS sequence"/>
</dbReference>
<accession>A0A176WMI8</accession>
<gene>
    <name evidence="1" type="ORF">AXG93_2891s1070</name>
</gene>
<organism evidence="1 2">
    <name type="scientific">Marchantia polymorpha subsp. ruderalis</name>
    <dbReference type="NCBI Taxonomy" id="1480154"/>
    <lineage>
        <taxon>Eukaryota</taxon>
        <taxon>Viridiplantae</taxon>
        <taxon>Streptophyta</taxon>
        <taxon>Embryophyta</taxon>
        <taxon>Marchantiophyta</taxon>
        <taxon>Marchantiopsida</taxon>
        <taxon>Marchantiidae</taxon>
        <taxon>Marchantiales</taxon>
        <taxon>Marchantiaceae</taxon>
        <taxon>Marchantia</taxon>
    </lineage>
</organism>
<keyword evidence="2" id="KW-1185">Reference proteome</keyword>
<evidence type="ECO:0000313" key="2">
    <source>
        <dbReference type="Proteomes" id="UP000077202"/>
    </source>
</evidence>
<dbReference type="AlphaFoldDB" id="A0A176WMI8"/>
<name>A0A176WMI8_MARPO</name>
<reference evidence="1" key="1">
    <citation type="submission" date="2016-03" db="EMBL/GenBank/DDBJ databases">
        <title>Mechanisms controlling the formation of the plant cell surface in tip-growing cells are functionally conserved among land plants.</title>
        <authorList>
            <person name="Honkanen S."/>
            <person name="Jones V.A."/>
            <person name="Morieri G."/>
            <person name="Champion C."/>
            <person name="Hetherington A.J."/>
            <person name="Kelly S."/>
            <person name="Saint-Marcoux D."/>
            <person name="Proust H."/>
            <person name="Prescott H."/>
            <person name="Dolan L."/>
        </authorList>
    </citation>
    <scope>NUCLEOTIDE SEQUENCE [LARGE SCALE GENOMIC DNA]</scope>
    <source>
        <tissue evidence="1">Whole gametophyte</tissue>
    </source>
</reference>
<protein>
    <submittedName>
        <fullName evidence="1">Uncharacterized protein</fullName>
    </submittedName>
</protein>
<dbReference type="EMBL" id="LVLJ01000455">
    <property type="protein sequence ID" value="OAE34084.1"/>
    <property type="molecule type" value="Genomic_DNA"/>
</dbReference>
<evidence type="ECO:0000313" key="1">
    <source>
        <dbReference type="EMBL" id="OAE34084.1"/>
    </source>
</evidence>